<keyword evidence="4" id="KW-0274">FAD</keyword>
<evidence type="ECO:0000256" key="5">
    <source>
        <dbReference type="ARBA" id="ARBA00023002"/>
    </source>
</evidence>
<dbReference type="SUPFAM" id="SSF52833">
    <property type="entry name" value="Thioredoxin-like"/>
    <property type="match status" value="1"/>
</dbReference>
<evidence type="ECO:0000313" key="9">
    <source>
        <dbReference type="EMBL" id="MBB3664565.1"/>
    </source>
</evidence>
<comment type="caution">
    <text evidence="9">The sequence shown here is derived from an EMBL/GenBank/DDBJ whole genome shotgun (WGS) entry which is preliminary data.</text>
</comment>
<dbReference type="PANTHER" id="PTHR43004">
    <property type="entry name" value="TRK SYSTEM POTASSIUM UPTAKE PROTEIN"/>
    <property type="match status" value="1"/>
</dbReference>
<dbReference type="Pfam" id="PF01494">
    <property type="entry name" value="FAD_binding_3"/>
    <property type="match status" value="1"/>
</dbReference>
<dbReference type="SUPFAM" id="SSF51905">
    <property type="entry name" value="FAD/NAD(P)-binding domain"/>
    <property type="match status" value="1"/>
</dbReference>
<dbReference type="Gene3D" id="3.40.30.20">
    <property type="match status" value="1"/>
</dbReference>
<reference evidence="9 10" key="1">
    <citation type="submission" date="2020-08" db="EMBL/GenBank/DDBJ databases">
        <title>Sequencing the genomes of 1000 actinobacteria strains.</title>
        <authorList>
            <person name="Klenk H.-P."/>
        </authorList>
    </citation>
    <scope>NUCLEOTIDE SEQUENCE [LARGE SCALE GENOMIC DNA]</scope>
    <source>
        <strain evidence="9 10">DSM 45267</strain>
    </source>
</reference>
<proteinExistence type="inferred from homology"/>
<dbReference type="SUPFAM" id="SSF54373">
    <property type="entry name" value="FAD-linked reductases, C-terminal domain"/>
    <property type="match status" value="1"/>
</dbReference>
<organism evidence="9 10">
    <name type="scientific">Prauserella sediminis</name>
    <dbReference type="NCBI Taxonomy" id="577680"/>
    <lineage>
        <taxon>Bacteria</taxon>
        <taxon>Bacillati</taxon>
        <taxon>Actinomycetota</taxon>
        <taxon>Actinomycetes</taxon>
        <taxon>Pseudonocardiales</taxon>
        <taxon>Pseudonocardiaceae</taxon>
        <taxon>Prauserella</taxon>
        <taxon>Prauserella salsuginis group</taxon>
    </lineage>
</organism>
<name>A0A839XXR6_9PSEU</name>
<dbReference type="Gene3D" id="3.50.50.60">
    <property type="entry name" value="FAD/NAD(P)-binding domain"/>
    <property type="match status" value="1"/>
</dbReference>
<keyword evidence="10" id="KW-1185">Reference proteome</keyword>
<dbReference type="NCBIfam" id="NF006144">
    <property type="entry name" value="PRK08294.1"/>
    <property type="match status" value="1"/>
</dbReference>
<dbReference type="InterPro" id="IPR038220">
    <property type="entry name" value="PHOX_C_sf"/>
</dbReference>
<keyword evidence="5 9" id="KW-0560">Oxidoreductase</keyword>
<evidence type="ECO:0000259" key="7">
    <source>
        <dbReference type="Pfam" id="PF01494"/>
    </source>
</evidence>
<dbReference type="InterPro" id="IPR002938">
    <property type="entry name" value="FAD-bd"/>
</dbReference>
<dbReference type="Proteomes" id="UP000564573">
    <property type="component" value="Unassembled WGS sequence"/>
</dbReference>
<evidence type="ECO:0000256" key="3">
    <source>
        <dbReference type="ARBA" id="ARBA00022630"/>
    </source>
</evidence>
<evidence type="ECO:0000256" key="4">
    <source>
        <dbReference type="ARBA" id="ARBA00022827"/>
    </source>
</evidence>
<dbReference type="PANTHER" id="PTHR43004:SF19">
    <property type="entry name" value="BINDING MONOOXYGENASE, PUTATIVE (JCVI)-RELATED"/>
    <property type="match status" value="1"/>
</dbReference>
<dbReference type="Pfam" id="PF07976">
    <property type="entry name" value="Phe_hydrox_dim"/>
    <property type="match status" value="1"/>
</dbReference>
<keyword evidence="3" id="KW-0285">Flavoprotein</keyword>
<dbReference type="EMBL" id="JACIBS010000001">
    <property type="protein sequence ID" value="MBB3664565.1"/>
    <property type="molecule type" value="Genomic_DNA"/>
</dbReference>
<gene>
    <name evidence="9" type="ORF">FB384_003469</name>
</gene>
<dbReference type="CDD" id="cd02979">
    <property type="entry name" value="PHOX_C"/>
    <property type="match status" value="1"/>
</dbReference>
<dbReference type="Gene3D" id="3.30.9.10">
    <property type="entry name" value="D-Amino Acid Oxidase, subunit A, domain 2"/>
    <property type="match status" value="1"/>
</dbReference>
<feature type="domain" description="Phenol hydroxylase-like C-terminal dimerisation" evidence="8">
    <location>
        <begin position="441"/>
        <end position="625"/>
    </location>
</feature>
<protein>
    <submittedName>
        <fullName evidence="9">Phenol 2-monooxygenase</fullName>
        <ecNumber evidence="9">1.14.13.7</ecNumber>
    </submittedName>
</protein>
<dbReference type="InterPro" id="IPR012941">
    <property type="entry name" value="Phe_hydrox_C_dim_dom"/>
</dbReference>
<comment type="cofactor">
    <cofactor evidence="1">
        <name>FAD</name>
        <dbReference type="ChEBI" id="CHEBI:57692"/>
    </cofactor>
</comment>
<dbReference type="InterPro" id="IPR036249">
    <property type="entry name" value="Thioredoxin-like_sf"/>
</dbReference>
<evidence type="ECO:0000259" key="8">
    <source>
        <dbReference type="Pfam" id="PF07976"/>
    </source>
</evidence>
<dbReference type="AlphaFoldDB" id="A0A839XXR6"/>
<feature type="region of interest" description="Disordered" evidence="6">
    <location>
        <begin position="1"/>
        <end position="26"/>
    </location>
</feature>
<dbReference type="RefSeq" id="WP_183784352.1">
    <property type="nucleotide sequence ID" value="NZ_JACIBS010000001.1"/>
</dbReference>
<dbReference type="EC" id="1.14.13.7" evidence="9"/>
<evidence type="ECO:0000313" key="10">
    <source>
        <dbReference type="Proteomes" id="UP000564573"/>
    </source>
</evidence>
<accession>A0A839XXR6</accession>
<dbReference type="InterPro" id="IPR036188">
    <property type="entry name" value="FAD/NAD-bd_sf"/>
</dbReference>
<evidence type="ECO:0000256" key="2">
    <source>
        <dbReference type="ARBA" id="ARBA00007801"/>
    </source>
</evidence>
<dbReference type="GO" id="GO:0071949">
    <property type="term" value="F:FAD binding"/>
    <property type="evidence" value="ECO:0007669"/>
    <property type="project" value="InterPro"/>
</dbReference>
<evidence type="ECO:0000256" key="6">
    <source>
        <dbReference type="SAM" id="MobiDB-lite"/>
    </source>
</evidence>
<sequence>MQFHHHGYVSGDPRVQPAAGTGVDRPAELPDEVDVLIVGSGPAGMIAAAQLAQFPHIVTRVVERRPGRLEVGQADGIQARSVETFQAFGFAGRITEEAYRITEMCFWAPDPDNPENIVRTSRAPDDATGVSEFPHLIVNQARVLDYFAEAARNAPARLEPDYGYEFVTCEVVDEGQYPVTVTLRRSTGPNEGEQRIVRARYVVGCDGARSRVRESIGRELVGDQANHAWGVMDVLAETDFPDIRTKCAIQSHDGGSILHIPREGNHLFRMYVDLGEVAEVDHGKVRETTQAEVEARANRILHPYTLTVKHVAWRSVYEVGHRLADKFDDVPAELVGTRTPRVFITGDACHTHSAKAGQGMNVSIQDGWNIAWKLGHVLDGRAPESLLDTYSAERQVIAQNLIDFDREWSSMMAAKPEELGEPGALADFYVKTAEFPAGLMTQYQPSLITCAATHQELATGFPVGKRFKSHPVTRVCDANPVHLGHHHRADGRWRIYVFADRPQAGQPSRAWDFAEWIAGSPQSPLAYTPDDADVDAWFDVKVIYQQDYAAVDLASVPRAYLPKVGPYGVVDYEKVYAADTTDDIFDARGIDRDGALVVVRPDHYVAHVLPLESTDELALFFAGIFGAKGHTPDVSTTAKAGGKDDTHFVSARTMS</sequence>
<dbReference type="PRINTS" id="PR00420">
    <property type="entry name" value="RNGMNOXGNASE"/>
</dbReference>
<dbReference type="InterPro" id="IPR050641">
    <property type="entry name" value="RIFMO-like"/>
</dbReference>
<keyword evidence="9" id="KW-0503">Monooxygenase</keyword>
<evidence type="ECO:0000256" key="1">
    <source>
        <dbReference type="ARBA" id="ARBA00001974"/>
    </source>
</evidence>
<feature type="domain" description="FAD-binding" evidence="7">
    <location>
        <begin position="32"/>
        <end position="404"/>
    </location>
</feature>
<dbReference type="GO" id="GO:0018662">
    <property type="term" value="F:phenol 2-monooxygenase activity"/>
    <property type="evidence" value="ECO:0007669"/>
    <property type="project" value="UniProtKB-EC"/>
</dbReference>
<comment type="similarity">
    <text evidence="2">Belongs to the PheA/TfdB FAD monooxygenase family.</text>
</comment>